<reference evidence="2" key="2">
    <citation type="submission" date="2015-01" db="EMBL/GenBank/DDBJ databases">
        <title>Evolutionary Origins and Diversification of the Mycorrhizal Mutualists.</title>
        <authorList>
            <consortium name="DOE Joint Genome Institute"/>
            <consortium name="Mycorrhizal Genomics Consortium"/>
            <person name="Kohler A."/>
            <person name="Kuo A."/>
            <person name="Nagy L.G."/>
            <person name="Floudas D."/>
            <person name="Copeland A."/>
            <person name="Barry K.W."/>
            <person name="Cichocki N."/>
            <person name="Veneault-Fourrey C."/>
            <person name="LaButti K."/>
            <person name="Lindquist E.A."/>
            <person name="Lipzen A."/>
            <person name="Lundell T."/>
            <person name="Morin E."/>
            <person name="Murat C."/>
            <person name="Riley R."/>
            <person name="Ohm R."/>
            <person name="Sun H."/>
            <person name="Tunlid A."/>
            <person name="Henrissat B."/>
            <person name="Grigoriev I.V."/>
            <person name="Hibbett D.S."/>
            <person name="Martin F."/>
        </authorList>
    </citation>
    <scope>NUCLEOTIDE SEQUENCE [LARGE SCALE GENOMIC DNA]</scope>
    <source>
        <strain evidence="2">Foug A</strain>
    </source>
</reference>
<keyword evidence="2" id="KW-1185">Reference proteome</keyword>
<accession>A0A0C3E658</accession>
<sequence>MARADTKCKLLRILATERVLQSPWPLTWLPRVVIRVAAILDRAQRGRSADLSVHRQVTHWRWLLGVIYDLFENSAKSLQVHRIPPAFLHTALHSITDVPNHEPWSF</sequence>
<reference evidence="1 2" key="1">
    <citation type="submission" date="2014-04" db="EMBL/GenBank/DDBJ databases">
        <authorList>
            <consortium name="DOE Joint Genome Institute"/>
            <person name="Kuo A."/>
            <person name="Kohler A."/>
            <person name="Nagy L.G."/>
            <person name="Floudas D."/>
            <person name="Copeland A."/>
            <person name="Barry K.W."/>
            <person name="Cichocki N."/>
            <person name="Veneault-Fourrey C."/>
            <person name="LaButti K."/>
            <person name="Lindquist E.A."/>
            <person name="Lipzen A."/>
            <person name="Lundell T."/>
            <person name="Morin E."/>
            <person name="Murat C."/>
            <person name="Sun H."/>
            <person name="Tunlid A."/>
            <person name="Henrissat B."/>
            <person name="Grigoriev I.V."/>
            <person name="Hibbett D.S."/>
            <person name="Martin F."/>
            <person name="Nordberg H.P."/>
            <person name="Cantor M.N."/>
            <person name="Hua S.X."/>
        </authorList>
    </citation>
    <scope>NUCLEOTIDE SEQUENCE [LARGE SCALE GENOMIC DNA]</scope>
    <source>
        <strain evidence="1 2">Foug A</strain>
    </source>
</reference>
<dbReference type="AlphaFoldDB" id="A0A0C3E658"/>
<dbReference type="InParanoid" id="A0A0C3E658"/>
<dbReference type="Proteomes" id="UP000053989">
    <property type="component" value="Unassembled WGS sequence"/>
</dbReference>
<dbReference type="EMBL" id="KN822031">
    <property type="protein sequence ID" value="KIM63934.1"/>
    <property type="molecule type" value="Genomic_DNA"/>
</dbReference>
<organism evidence="1 2">
    <name type="scientific">Scleroderma citrinum Foug A</name>
    <dbReference type="NCBI Taxonomy" id="1036808"/>
    <lineage>
        <taxon>Eukaryota</taxon>
        <taxon>Fungi</taxon>
        <taxon>Dikarya</taxon>
        <taxon>Basidiomycota</taxon>
        <taxon>Agaricomycotina</taxon>
        <taxon>Agaricomycetes</taxon>
        <taxon>Agaricomycetidae</taxon>
        <taxon>Boletales</taxon>
        <taxon>Sclerodermatineae</taxon>
        <taxon>Sclerodermataceae</taxon>
        <taxon>Scleroderma</taxon>
    </lineage>
</organism>
<proteinExistence type="predicted"/>
<evidence type="ECO:0000313" key="1">
    <source>
        <dbReference type="EMBL" id="KIM63934.1"/>
    </source>
</evidence>
<dbReference type="HOGENOM" id="CLU_2224761_0_0_1"/>
<evidence type="ECO:0000313" key="2">
    <source>
        <dbReference type="Proteomes" id="UP000053989"/>
    </source>
</evidence>
<gene>
    <name evidence="1" type="ORF">SCLCIDRAFT_674164</name>
</gene>
<protein>
    <submittedName>
        <fullName evidence="1">Uncharacterized protein</fullName>
    </submittedName>
</protein>
<name>A0A0C3E658_9AGAM</name>